<dbReference type="RefSeq" id="XP_041406651.1">
    <property type="nucleotide sequence ID" value="XM_041550717.1"/>
</dbReference>
<evidence type="ECO:0000256" key="2">
    <source>
        <dbReference type="SAM" id="Phobius"/>
    </source>
</evidence>
<dbReference type="OrthoDB" id="5414547at2759"/>
<sequence>MSRSRKDRSASNVPRELMTSFQQEERLIRLIHHRNKNQHRVAIWWKQFCTLKRVVTQIVVLLQHWNRLEINALYHITHKFIRTHVKKMYYEFNGVITLGQFPTLGVVLIGLLGRIYHQVTKLIELHSEEFRKFERTTNIEKQDYKIQNIGILNDITILNEEVGEMIMEDDIIESKTIPTTGDKEETIKNCNTKEEKKKKKKKTIKSKKHKSAIDSIFG</sequence>
<dbReference type="PANTHER" id="PTHR37792:SF1">
    <property type="entry name" value="RIBONUCLEASE MRP PROTEIN SUBUNIT RMP1"/>
    <property type="match status" value="1"/>
</dbReference>
<organism evidence="4 5">
    <name type="scientific">Maudiozyma barnettii</name>
    <dbReference type="NCBI Taxonomy" id="61262"/>
    <lineage>
        <taxon>Eukaryota</taxon>
        <taxon>Fungi</taxon>
        <taxon>Dikarya</taxon>
        <taxon>Ascomycota</taxon>
        <taxon>Saccharomycotina</taxon>
        <taxon>Saccharomycetes</taxon>
        <taxon>Saccharomycetales</taxon>
        <taxon>Saccharomycetaceae</taxon>
        <taxon>Maudiozyma</taxon>
    </lineage>
</organism>
<keyword evidence="5" id="KW-1185">Reference proteome</keyword>
<dbReference type="AlphaFoldDB" id="A0A8H2ZHS6"/>
<comment type="caution">
    <text evidence="4">The sequence shown here is derived from an EMBL/GenBank/DDBJ whole genome shotgun (WGS) entry which is preliminary data.</text>
</comment>
<dbReference type="EMBL" id="CAEFZW010000005">
    <property type="protein sequence ID" value="CAB4254807.1"/>
    <property type="molecule type" value="Genomic_DNA"/>
</dbReference>
<gene>
    <name evidence="4" type="ORF">KABA2_05S01672</name>
</gene>
<dbReference type="GO" id="GO:0000172">
    <property type="term" value="C:ribonuclease MRP complex"/>
    <property type="evidence" value="ECO:0007669"/>
    <property type="project" value="InterPro"/>
</dbReference>
<dbReference type="GO" id="GO:0000294">
    <property type="term" value="P:nuclear-transcribed mRNA catabolic process, RNase MRP-dependent"/>
    <property type="evidence" value="ECO:0007669"/>
    <property type="project" value="TreeGrafter"/>
</dbReference>
<dbReference type="GO" id="GO:0042134">
    <property type="term" value="F:rRNA primary transcript binding"/>
    <property type="evidence" value="ECO:0007669"/>
    <property type="project" value="InterPro"/>
</dbReference>
<dbReference type="InterPro" id="IPR047205">
    <property type="entry name" value="RMP1"/>
</dbReference>
<protein>
    <submittedName>
        <fullName evidence="4">Similar to Saccharomyces cerevisiae YLR145W RMP1 Subunit of RNase MRP, which processes pre- rRNA and has a role in cell cycle-regulated degradation of daughter cell-specific mRNAs</fullName>
    </submittedName>
</protein>
<accession>A0A8H2ZHS6</accession>
<dbReference type="CDD" id="cd22573">
    <property type="entry name" value="RMP1_RBD"/>
    <property type="match status" value="1"/>
</dbReference>
<name>A0A8H2ZHS6_9SACH</name>
<evidence type="ECO:0000313" key="4">
    <source>
        <dbReference type="EMBL" id="CAB4254807.1"/>
    </source>
</evidence>
<dbReference type="GeneID" id="64857826"/>
<dbReference type="Pfam" id="PF20945">
    <property type="entry name" value="RMP1"/>
    <property type="match status" value="1"/>
</dbReference>
<proteinExistence type="predicted"/>
<feature type="domain" description="RNase MRP protein 1 RNA binding" evidence="3">
    <location>
        <begin position="27"/>
        <end position="114"/>
    </location>
</feature>
<keyword evidence="2" id="KW-0812">Transmembrane</keyword>
<evidence type="ECO:0000259" key="3">
    <source>
        <dbReference type="Pfam" id="PF20945"/>
    </source>
</evidence>
<keyword evidence="2" id="KW-1133">Transmembrane helix</keyword>
<feature type="transmembrane region" description="Helical" evidence="2">
    <location>
        <begin position="92"/>
        <end position="116"/>
    </location>
</feature>
<evidence type="ECO:0000313" key="5">
    <source>
        <dbReference type="Proteomes" id="UP000644660"/>
    </source>
</evidence>
<dbReference type="PANTHER" id="PTHR37792">
    <property type="entry name" value="RIBONUCLEASE MRP PROTEIN SUBUNIT RMP1"/>
    <property type="match status" value="1"/>
</dbReference>
<reference evidence="4 5" key="1">
    <citation type="submission" date="2020-05" db="EMBL/GenBank/DDBJ databases">
        <authorList>
            <person name="Casaregola S."/>
            <person name="Devillers H."/>
            <person name="Grondin C."/>
        </authorList>
    </citation>
    <scope>NUCLEOTIDE SEQUENCE [LARGE SCALE GENOMIC DNA]</scope>
    <source>
        <strain evidence="4 5">CLIB 1767</strain>
    </source>
</reference>
<dbReference type="Proteomes" id="UP000644660">
    <property type="component" value="Unassembled WGS sequence"/>
</dbReference>
<dbReference type="GO" id="GO:0000466">
    <property type="term" value="P:maturation of 5.8S rRNA from tricistronic rRNA transcript (SSU-rRNA, 5.8S rRNA, LSU-rRNA)"/>
    <property type="evidence" value="ECO:0007669"/>
    <property type="project" value="TreeGrafter"/>
</dbReference>
<feature type="region of interest" description="Disordered" evidence="1">
    <location>
        <begin position="181"/>
        <end position="218"/>
    </location>
</feature>
<feature type="compositionally biased region" description="Basic and acidic residues" evidence="1">
    <location>
        <begin position="181"/>
        <end position="195"/>
    </location>
</feature>
<evidence type="ECO:0000256" key="1">
    <source>
        <dbReference type="SAM" id="MobiDB-lite"/>
    </source>
</evidence>
<dbReference type="InterPro" id="IPR047204">
    <property type="entry name" value="RMP1_RBD"/>
</dbReference>
<keyword evidence="2" id="KW-0472">Membrane</keyword>
<feature type="compositionally biased region" description="Basic residues" evidence="1">
    <location>
        <begin position="196"/>
        <end position="210"/>
    </location>
</feature>